<dbReference type="OrthoDB" id="420195at2759"/>
<dbReference type="KEGG" id="tan:TA10485"/>
<dbReference type="GeneID" id="3862681"/>
<dbReference type="STRING" id="5874.Q4U8Z8"/>
<organism evidence="1 2">
    <name type="scientific">Theileria annulata</name>
    <dbReference type="NCBI Taxonomy" id="5874"/>
    <lineage>
        <taxon>Eukaryota</taxon>
        <taxon>Sar</taxon>
        <taxon>Alveolata</taxon>
        <taxon>Apicomplexa</taxon>
        <taxon>Aconoidasida</taxon>
        <taxon>Piroplasmida</taxon>
        <taxon>Theileriidae</taxon>
        <taxon>Theileria</taxon>
    </lineage>
</organism>
<name>Q4U8Z8_THEAN</name>
<dbReference type="VEuPathDB" id="PiroplasmaDB:TA10485"/>
<dbReference type="InParanoid" id="Q4U8Z8"/>
<keyword evidence="2" id="KW-1185">Reference proteome</keyword>
<sequence length="287" mass="33156">MRTDDEDYDISDEFLRELTEKYSDINHPLFMEELPNDISSNSDLEALHKLLSEGETRDSIAKKKLETGMLVRVEGITKLQSQAIQTELQLKAKITYYRGAIASYKLSLYKQALLFCNECAKAITLDPEIKVFESEKKDNYKLLCIIDDKFGSFYKKILSKYNEFEMDKNRVRQNEKREMEQKLLAEKEAKEFLKSKGFTLKVNLSDYIQDFDYNSSVSDHLDVMFGEGEQFSSKNSLCFYQVSPDEVMKFDLNSPLEKVALKSGCFFKVAVVHIVTDEDALTGFTKI</sequence>
<gene>
    <name evidence="1" type="ORF">TA10485</name>
</gene>
<dbReference type="AlphaFoldDB" id="Q4U8Z8"/>
<proteinExistence type="predicted"/>
<evidence type="ECO:0000313" key="1">
    <source>
        <dbReference type="EMBL" id="CAI76705.1"/>
    </source>
</evidence>
<reference evidence="1 2" key="1">
    <citation type="journal article" date="2005" name="Science">
        <title>Genome of the host-cell transforming parasite Theileria annulata compared with T. parva.</title>
        <authorList>
            <person name="Pain A."/>
            <person name="Renauld H."/>
            <person name="Berriman M."/>
            <person name="Murphy L."/>
            <person name="Yeats C.A."/>
            <person name="Weir W."/>
            <person name="Kerhornou A."/>
            <person name="Aslett M."/>
            <person name="Bishop R."/>
            <person name="Bouchier C."/>
            <person name="Cochet M."/>
            <person name="Coulson R.M.R."/>
            <person name="Cronin A."/>
            <person name="de Villiers E.P."/>
            <person name="Fraser A."/>
            <person name="Fosker N."/>
            <person name="Gardner M."/>
            <person name="Goble A."/>
            <person name="Griffiths-Jones S."/>
            <person name="Harris D.E."/>
            <person name="Katzer F."/>
            <person name="Larke N."/>
            <person name="Lord A."/>
            <person name="Maser P."/>
            <person name="McKellar S."/>
            <person name="Mooney P."/>
            <person name="Morton F."/>
            <person name="Nene V."/>
            <person name="O'Neil S."/>
            <person name="Price C."/>
            <person name="Quail M.A."/>
            <person name="Rabbinowitsch E."/>
            <person name="Rawlings N.D."/>
            <person name="Rutter S."/>
            <person name="Saunders D."/>
            <person name="Seeger K."/>
            <person name="Shah T."/>
            <person name="Squares R."/>
            <person name="Squares S."/>
            <person name="Tivey A."/>
            <person name="Walker A.R."/>
            <person name="Woodward J."/>
            <person name="Dobbelaere D.A.E."/>
            <person name="Langsley G."/>
            <person name="Rajandream M.A."/>
            <person name="McKeever D."/>
            <person name="Shiels B."/>
            <person name="Tait A."/>
            <person name="Barrell B.G."/>
            <person name="Hall N."/>
        </authorList>
    </citation>
    <scope>NUCLEOTIDE SEQUENCE [LARGE SCALE GENOMIC DNA]</scope>
    <source>
        <strain evidence="2">Ankara</strain>
    </source>
</reference>
<evidence type="ECO:0000313" key="2">
    <source>
        <dbReference type="Proteomes" id="UP000001950"/>
    </source>
</evidence>
<accession>Q4U8Z8</accession>
<dbReference type="Proteomes" id="UP000001950">
    <property type="component" value="Chromosome 4"/>
</dbReference>
<dbReference type="EMBL" id="CR940353">
    <property type="protein sequence ID" value="CAI76705.1"/>
    <property type="molecule type" value="Genomic_DNA"/>
</dbReference>
<dbReference type="eggNOG" id="KOG0551">
    <property type="taxonomic scope" value="Eukaryota"/>
</dbReference>
<protein>
    <submittedName>
        <fullName evidence="1">Uncharacterized protein</fullName>
    </submittedName>
</protein>
<dbReference type="RefSeq" id="XP_953330.1">
    <property type="nucleotide sequence ID" value="XM_948237.1"/>
</dbReference>
<dbReference type="OMA" id="EHPLFMD"/>